<comment type="caution">
    <text evidence="1">The sequence shown here is derived from an EMBL/GenBank/DDBJ whole genome shotgun (WGS) entry which is preliminary data.</text>
</comment>
<protein>
    <submittedName>
        <fullName evidence="1">Uncharacterized protein</fullName>
    </submittedName>
</protein>
<proteinExistence type="predicted"/>
<gene>
    <name evidence="1" type="ORF">SHI21_20060</name>
</gene>
<sequence>MSDPIKKLDILRSLYNAQNIRSNANLGEELKEIKTELKIANDLRTDGTGAQSVANAITNSTHSPYLEDQKFYNKEVRYNSERETSWKEVRSEEDNLRAAYNARNLRKLNIL</sequence>
<keyword evidence="2" id="KW-1185">Reference proteome</keyword>
<accession>A0ABU5W010</accession>
<dbReference type="RefSeq" id="WP_323578999.1">
    <property type="nucleotide sequence ID" value="NZ_JAYGJQ010000003.1"/>
</dbReference>
<evidence type="ECO:0000313" key="2">
    <source>
        <dbReference type="Proteomes" id="UP001302274"/>
    </source>
</evidence>
<reference evidence="1 2" key="1">
    <citation type="submission" date="2023-11" db="EMBL/GenBank/DDBJ databases">
        <title>A Novel Polar Bacteriovorax (B. antarcticus) Isolated from the Biocrust in Antarctica.</title>
        <authorList>
            <person name="Mun W."/>
            <person name="Choi S.Y."/>
            <person name="Mitchell R.J."/>
        </authorList>
    </citation>
    <scope>NUCLEOTIDE SEQUENCE [LARGE SCALE GENOMIC DNA]</scope>
    <source>
        <strain evidence="1 2">PP10</strain>
    </source>
</reference>
<evidence type="ECO:0000313" key="1">
    <source>
        <dbReference type="EMBL" id="MEA9358542.1"/>
    </source>
</evidence>
<organism evidence="1 2">
    <name type="scientific">Bacteriovorax antarcticus</name>
    <dbReference type="NCBI Taxonomy" id="3088717"/>
    <lineage>
        <taxon>Bacteria</taxon>
        <taxon>Pseudomonadati</taxon>
        <taxon>Bdellovibrionota</taxon>
        <taxon>Bacteriovoracia</taxon>
        <taxon>Bacteriovoracales</taxon>
        <taxon>Bacteriovoracaceae</taxon>
        <taxon>Bacteriovorax</taxon>
    </lineage>
</organism>
<dbReference type="EMBL" id="JAYGJQ010000003">
    <property type="protein sequence ID" value="MEA9358542.1"/>
    <property type="molecule type" value="Genomic_DNA"/>
</dbReference>
<name>A0ABU5W010_9BACT</name>
<dbReference type="Proteomes" id="UP001302274">
    <property type="component" value="Unassembled WGS sequence"/>
</dbReference>